<accession>A0A967EZ27</accession>
<organism evidence="1 2">
    <name type="scientific">Pelagibius litoralis</name>
    <dbReference type="NCBI Taxonomy" id="374515"/>
    <lineage>
        <taxon>Bacteria</taxon>
        <taxon>Pseudomonadati</taxon>
        <taxon>Pseudomonadota</taxon>
        <taxon>Alphaproteobacteria</taxon>
        <taxon>Rhodospirillales</taxon>
        <taxon>Rhodovibrionaceae</taxon>
        <taxon>Pelagibius</taxon>
    </lineage>
</organism>
<proteinExistence type="predicted"/>
<dbReference type="RefSeq" id="WP_167226323.1">
    <property type="nucleotide sequence ID" value="NZ_JAAQPH010000012.1"/>
</dbReference>
<dbReference type="SUPFAM" id="SSF55298">
    <property type="entry name" value="YjgF-like"/>
    <property type="match status" value="1"/>
</dbReference>
<dbReference type="PANTHER" id="PTHR43857">
    <property type="entry name" value="BLR7761 PROTEIN"/>
    <property type="match status" value="1"/>
</dbReference>
<dbReference type="InterPro" id="IPR006175">
    <property type="entry name" value="YjgF/YER057c/UK114"/>
</dbReference>
<dbReference type="Proteomes" id="UP000761264">
    <property type="component" value="Unassembled WGS sequence"/>
</dbReference>
<keyword evidence="2" id="KW-1185">Reference proteome</keyword>
<dbReference type="EMBL" id="JAAQPH010000012">
    <property type="protein sequence ID" value="NIA70072.1"/>
    <property type="molecule type" value="Genomic_DNA"/>
</dbReference>
<protein>
    <submittedName>
        <fullName evidence="1">RidA family protein</fullName>
    </submittedName>
</protein>
<dbReference type="CDD" id="cd00448">
    <property type="entry name" value="YjgF_YER057c_UK114_family"/>
    <property type="match status" value="1"/>
</dbReference>
<name>A0A967EZ27_9PROT</name>
<dbReference type="Gene3D" id="3.30.1330.40">
    <property type="entry name" value="RutC-like"/>
    <property type="match status" value="1"/>
</dbReference>
<dbReference type="Pfam" id="PF01042">
    <property type="entry name" value="Ribonuc_L-PSP"/>
    <property type="match status" value="1"/>
</dbReference>
<gene>
    <name evidence="1" type="ORF">HBA54_15815</name>
</gene>
<dbReference type="InterPro" id="IPR035959">
    <property type="entry name" value="RutC-like_sf"/>
</dbReference>
<sequence>MSSFPPTAASAQESRVALSIVNPAGLYDPAPNGYSHAVVAKGGTRLAFIAGQGGEDASGALSPVFAEQLRQAYANLRHALDAVGARPDQVTMITTYVVDYDPAMLEVMTDHVKATFGQALPAQTLVPVPRLALDGMLFEVDAVAVLD</sequence>
<dbReference type="PANTHER" id="PTHR43857:SF1">
    <property type="entry name" value="YJGH FAMILY PROTEIN"/>
    <property type="match status" value="1"/>
</dbReference>
<comment type="caution">
    <text evidence="1">The sequence shown here is derived from an EMBL/GenBank/DDBJ whole genome shotgun (WGS) entry which is preliminary data.</text>
</comment>
<evidence type="ECO:0000313" key="1">
    <source>
        <dbReference type="EMBL" id="NIA70072.1"/>
    </source>
</evidence>
<reference evidence="1" key="1">
    <citation type="submission" date="2020-03" db="EMBL/GenBank/DDBJ databases">
        <title>Genome of Pelagibius litoralis DSM 21314T.</title>
        <authorList>
            <person name="Wang G."/>
        </authorList>
    </citation>
    <scope>NUCLEOTIDE SEQUENCE</scope>
    <source>
        <strain evidence="1">DSM 21314</strain>
    </source>
</reference>
<dbReference type="AlphaFoldDB" id="A0A967EZ27"/>
<evidence type="ECO:0000313" key="2">
    <source>
        <dbReference type="Proteomes" id="UP000761264"/>
    </source>
</evidence>